<proteinExistence type="predicted"/>
<evidence type="ECO:0000313" key="3">
    <source>
        <dbReference type="Proteomes" id="UP000661894"/>
    </source>
</evidence>
<dbReference type="Pfam" id="PF20026">
    <property type="entry name" value="DUF6434"/>
    <property type="match status" value="1"/>
</dbReference>
<comment type="caution">
    <text evidence="2">The sequence shown here is derived from an EMBL/GenBank/DDBJ whole genome shotgun (WGS) entry which is preliminary data.</text>
</comment>
<dbReference type="Pfam" id="PF18953">
    <property type="entry name" value="SAP_new25"/>
    <property type="match status" value="1"/>
</dbReference>
<organism evidence="2 3">
    <name type="scientific">Oceanitalea stevensii</name>
    <dbReference type="NCBI Taxonomy" id="2763072"/>
    <lineage>
        <taxon>Bacteria</taxon>
        <taxon>Bacillati</taxon>
        <taxon>Actinomycetota</taxon>
        <taxon>Actinomycetes</taxon>
        <taxon>Micrococcales</taxon>
        <taxon>Bogoriellaceae</taxon>
        <taxon>Georgenia</taxon>
    </lineage>
</organism>
<dbReference type="Proteomes" id="UP000661894">
    <property type="component" value="Unassembled WGS sequence"/>
</dbReference>
<protein>
    <recommendedName>
        <fullName evidence="1">DUF6434 domain-containing protein</fullName>
    </recommendedName>
</protein>
<reference evidence="2 3" key="1">
    <citation type="submission" date="2020-08" db="EMBL/GenBank/DDBJ databases">
        <title>A Genomic Blueprint of the Chicken Gut Microbiome.</title>
        <authorList>
            <person name="Gilroy R."/>
            <person name="Ravi A."/>
            <person name="Getino M."/>
            <person name="Pursley I."/>
            <person name="Horton D.L."/>
            <person name="Alikhan N.-F."/>
            <person name="Baker D."/>
            <person name="Gharbi K."/>
            <person name="Hall N."/>
            <person name="Watson M."/>
            <person name="Adriaenssens E.M."/>
            <person name="Foster-Nyarko E."/>
            <person name="Jarju S."/>
            <person name="Secka A."/>
            <person name="Antonio M."/>
            <person name="Oren A."/>
            <person name="Chaudhuri R."/>
            <person name="La Ragione R.M."/>
            <person name="Hildebrand F."/>
            <person name="Pallen M.J."/>
        </authorList>
    </citation>
    <scope>NUCLEOTIDE SEQUENCE [LARGE SCALE GENOMIC DNA]</scope>
    <source>
        <strain evidence="2 3">Sa1BUA1</strain>
    </source>
</reference>
<name>A0ABR8YZN6_9MICO</name>
<evidence type="ECO:0000259" key="1">
    <source>
        <dbReference type="Pfam" id="PF20026"/>
    </source>
</evidence>
<gene>
    <name evidence="2" type="ORF">H9624_04170</name>
</gene>
<sequence>MDGSRPALTSVRSGAELRRWYWLRTELQDLAAALGVSRSGGKEELLSRVAAALDGEPAPAPAPRRAAARQLTTPVSPQTVIPAGQRCSQVLRHFFTEQVGPGFRFDEHMRDFVAHGEGRTLAEAVEHWHRTRGLPPGHIGEQFEYNRFTRAWFAAHPGGTREECQEAWWAHRSLPLEQRRPEGWGPTR</sequence>
<evidence type="ECO:0000313" key="2">
    <source>
        <dbReference type="EMBL" id="MBD8061518.1"/>
    </source>
</evidence>
<keyword evidence="3" id="KW-1185">Reference proteome</keyword>
<dbReference type="EMBL" id="JACSPO010000001">
    <property type="protein sequence ID" value="MBD8061518.1"/>
    <property type="molecule type" value="Genomic_DNA"/>
</dbReference>
<feature type="domain" description="DUF6434" evidence="1">
    <location>
        <begin position="74"/>
        <end position="130"/>
    </location>
</feature>
<accession>A0ABR8YZN6</accession>
<dbReference type="RefSeq" id="WP_251838625.1">
    <property type="nucleotide sequence ID" value="NZ_JACSPO010000001.1"/>
</dbReference>
<dbReference type="InterPro" id="IPR045492">
    <property type="entry name" value="DUF6434"/>
</dbReference>